<proteinExistence type="predicted"/>
<reference evidence="2" key="2">
    <citation type="submission" date="2016-05" db="EMBL/GenBank/DDBJ databases">
        <title>Comparative analysis highlights variable genome content of wheat rusts and divergence of the mating loci.</title>
        <authorList>
            <person name="Cuomo C.A."/>
            <person name="Bakkeren G."/>
            <person name="Szabo L."/>
            <person name="Khalil H."/>
            <person name="Joly D."/>
            <person name="Goldberg J."/>
            <person name="Young S."/>
            <person name="Zeng Q."/>
            <person name="Fellers J."/>
        </authorList>
    </citation>
    <scope>NUCLEOTIDE SEQUENCE [LARGE SCALE GENOMIC DNA]</scope>
    <source>
        <strain evidence="2">1-1 BBBD Race 1</strain>
    </source>
</reference>
<keyword evidence="1" id="KW-0732">Signal</keyword>
<dbReference type="EnsemblFungi" id="PTTG_25357-t43_1">
    <property type="protein sequence ID" value="PTTG_25357-t43_1-p1"/>
    <property type="gene ID" value="PTTG_25357"/>
</dbReference>
<reference evidence="3" key="4">
    <citation type="submission" date="2025-05" db="UniProtKB">
        <authorList>
            <consortium name="EnsemblFungi"/>
        </authorList>
    </citation>
    <scope>IDENTIFICATION</scope>
    <source>
        <strain evidence="3">isolate 1-1 / race 1 (BBBD)</strain>
    </source>
</reference>
<dbReference type="AlphaFoldDB" id="A0A180H4B0"/>
<accession>A0A180H4B0</accession>
<reference evidence="2" key="1">
    <citation type="submission" date="2009-11" db="EMBL/GenBank/DDBJ databases">
        <authorList>
            <consortium name="The Broad Institute Genome Sequencing Platform"/>
            <person name="Ward D."/>
            <person name="Feldgarden M."/>
            <person name="Earl A."/>
            <person name="Young S.K."/>
            <person name="Zeng Q."/>
            <person name="Koehrsen M."/>
            <person name="Alvarado L."/>
            <person name="Berlin A."/>
            <person name="Bochicchio J."/>
            <person name="Borenstein D."/>
            <person name="Chapman S.B."/>
            <person name="Chen Z."/>
            <person name="Engels R."/>
            <person name="Freedman E."/>
            <person name="Gellesch M."/>
            <person name="Goldberg J."/>
            <person name="Griggs A."/>
            <person name="Gujja S."/>
            <person name="Heilman E."/>
            <person name="Heiman D."/>
            <person name="Hepburn T."/>
            <person name="Howarth C."/>
            <person name="Jen D."/>
            <person name="Larson L."/>
            <person name="Lewis B."/>
            <person name="Mehta T."/>
            <person name="Park D."/>
            <person name="Pearson M."/>
            <person name="Roberts A."/>
            <person name="Saif S."/>
            <person name="Shea T."/>
            <person name="Shenoy N."/>
            <person name="Sisk P."/>
            <person name="Stolte C."/>
            <person name="Sykes S."/>
            <person name="Thomson T."/>
            <person name="Walk T."/>
            <person name="White J."/>
            <person name="Yandava C."/>
            <person name="Izard J."/>
            <person name="Baranova O.V."/>
            <person name="Blanton J.M."/>
            <person name="Tanner A.C."/>
            <person name="Dewhirst F.E."/>
            <person name="Haas B."/>
            <person name="Nusbaum C."/>
            <person name="Birren B."/>
        </authorList>
    </citation>
    <scope>NUCLEOTIDE SEQUENCE [LARGE SCALE GENOMIC DNA]</scope>
    <source>
        <strain evidence="2">1-1 BBBD Race 1</strain>
    </source>
</reference>
<evidence type="ECO:0000313" key="4">
    <source>
        <dbReference type="Proteomes" id="UP000005240"/>
    </source>
</evidence>
<feature type="chain" id="PRO_5008110628" evidence="1">
    <location>
        <begin position="33"/>
        <end position="85"/>
    </location>
</feature>
<dbReference type="VEuPathDB" id="FungiDB:PTTG_25357"/>
<protein>
    <submittedName>
        <fullName evidence="2 3">Uncharacterized protein</fullName>
    </submittedName>
</protein>
<evidence type="ECO:0000313" key="3">
    <source>
        <dbReference type="EnsemblFungi" id="PTTG_25357-t43_1-p1"/>
    </source>
</evidence>
<reference evidence="3 4" key="3">
    <citation type="journal article" date="2017" name="G3 (Bethesda)">
        <title>Comparative analysis highlights variable genome content of wheat rusts and divergence of the mating loci.</title>
        <authorList>
            <person name="Cuomo C.A."/>
            <person name="Bakkeren G."/>
            <person name="Khalil H.B."/>
            <person name="Panwar V."/>
            <person name="Joly D."/>
            <person name="Linning R."/>
            <person name="Sakthikumar S."/>
            <person name="Song X."/>
            <person name="Adiconis X."/>
            <person name="Fan L."/>
            <person name="Goldberg J.M."/>
            <person name="Levin J.Z."/>
            <person name="Young S."/>
            <person name="Zeng Q."/>
            <person name="Anikster Y."/>
            <person name="Bruce M."/>
            <person name="Wang M."/>
            <person name="Yin C."/>
            <person name="McCallum B."/>
            <person name="Szabo L.J."/>
            <person name="Hulbert S."/>
            <person name="Chen X."/>
            <person name="Fellers J.P."/>
        </authorList>
    </citation>
    <scope>NUCLEOTIDE SEQUENCE</scope>
    <source>
        <strain evidence="3">isolate 1-1 / race 1 (BBBD)</strain>
        <strain evidence="4">Isolate 1-1 / race 1 (BBBD)</strain>
    </source>
</reference>
<organism evidence="2">
    <name type="scientific">Puccinia triticina (isolate 1-1 / race 1 (BBBD))</name>
    <name type="common">Brown leaf rust fungus</name>
    <dbReference type="NCBI Taxonomy" id="630390"/>
    <lineage>
        <taxon>Eukaryota</taxon>
        <taxon>Fungi</taxon>
        <taxon>Dikarya</taxon>
        <taxon>Basidiomycota</taxon>
        <taxon>Pucciniomycotina</taxon>
        <taxon>Pucciniomycetes</taxon>
        <taxon>Pucciniales</taxon>
        <taxon>Pucciniaceae</taxon>
        <taxon>Puccinia</taxon>
    </lineage>
</organism>
<gene>
    <name evidence="2" type="ORF">PTTG_25357</name>
</gene>
<evidence type="ECO:0000256" key="1">
    <source>
        <dbReference type="SAM" id="SignalP"/>
    </source>
</evidence>
<dbReference type="EMBL" id="ADAS02000003">
    <property type="protein sequence ID" value="OAV99342.1"/>
    <property type="molecule type" value="Genomic_DNA"/>
</dbReference>
<name>A0A180H4B0_PUCT1</name>
<evidence type="ECO:0000313" key="2">
    <source>
        <dbReference type="EMBL" id="OAV99342.1"/>
    </source>
</evidence>
<dbReference type="Proteomes" id="UP000005240">
    <property type="component" value="Unassembled WGS sequence"/>
</dbReference>
<feature type="signal peptide" evidence="1">
    <location>
        <begin position="1"/>
        <end position="32"/>
    </location>
</feature>
<keyword evidence="4" id="KW-1185">Reference proteome</keyword>
<sequence>MRTAINSTVSAYCTFNTLILVLLGSSIGQCSGLTTLGDILETYRNDYPALAKKVESEVLRNTWSCVSLNELSRAICGERAGSNGG</sequence>